<accession>A0A507AWU7</accession>
<feature type="compositionally biased region" description="Low complexity" evidence="1">
    <location>
        <begin position="414"/>
        <end position="424"/>
    </location>
</feature>
<sequence>MSRRDSLRANTGHVAYCEDADETGEAIEGTETYAASVVHSPTKERPNTRKTRKGGSASPPHGYDDSDSTAHPRRSRRESMTRPRDKEKERAATSNSKKTVTARPPNRHSKTTPVPVIDSSRRARDDPYYFGVETGAITTPASSRPRAYTSSQRPASYYGPTSRPPLTYNKYFQPPPPSAVPPTSFPPPSWAAAGPVSYPMPPPPPPMTGHPPEYFVPRSHNSLSSRFQLNRPQSAMSHRPPASIGYPDDYEQENERGGLVRRGSTRKAREEEDRARMPPPPRPMSARPLSIRPSPFAPPSYGSRPRHIAHFDDEEFDGEPDLYQDVPPLAASVYGSRQRPSLGNPAVSYEVGSYSTEVAASGGSRRNSYYNRRSLSSGSGLEEKLREAAAYQDDVSGGPSLPLTAESLRQAGKASAHSRSTRSSGSHEESDWRQSATTRTTRSSNDEDVTIRVKGSAVLKVGGAEMQCQDGAEINISSRDRPSVRGGSSDKSSYIDIDDRRTRFERPAIKAPRSSSQAGSYGRTAPMPMYDPYGYHYEYAPRHAPPENWL</sequence>
<feature type="compositionally biased region" description="Basic and acidic residues" evidence="1">
    <location>
        <begin position="77"/>
        <end position="91"/>
    </location>
</feature>
<reference evidence="2 3" key="1">
    <citation type="submission" date="2019-06" db="EMBL/GenBank/DDBJ databases">
        <title>Draft genome sequence of the filamentous fungus Phialemoniopsis curvata isolated from diesel fuel.</title>
        <authorList>
            <person name="Varaljay V.A."/>
            <person name="Lyon W.J."/>
            <person name="Crouch A.L."/>
            <person name="Drake C.E."/>
            <person name="Hollomon J.M."/>
            <person name="Nadeau L.J."/>
            <person name="Nunn H.S."/>
            <person name="Stevenson B.S."/>
            <person name="Bojanowski C.L."/>
            <person name="Crookes-Goodson W.J."/>
        </authorList>
    </citation>
    <scope>NUCLEOTIDE SEQUENCE [LARGE SCALE GENOMIC DNA]</scope>
    <source>
        <strain evidence="2 3">D216</strain>
    </source>
</reference>
<dbReference type="OrthoDB" id="4898142at2759"/>
<dbReference type="InParanoid" id="A0A507AWU7"/>
<proteinExistence type="predicted"/>
<gene>
    <name evidence="2" type="ORF">E0L32_009802</name>
</gene>
<dbReference type="Proteomes" id="UP000319257">
    <property type="component" value="Unassembled WGS sequence"/>
</dbReference>
<name>A0A507AWU7_9PEZI</name>
<keyword evidence="3" id="KW-1185">Reference proteome</keyword>
<feature type="compositionally biased region" description="Pro residues" evidence="1">
    <location>
        <begin position="198"/>
        <end position="209"/>
    </location>
</feature>
<evidence type="ECO:0000313" key="3">
    <source>
        <dbReference type="Proteomes" id="UP000319257"/>
    </source>
</evidence>
<organism evidence="2 3">
    <name type="scientific">Thyridium curvatum</name>
    <dbReference type="NCBI Taxonomy" id="1093900"/>
    <lineage>
        <taxon>Eukaryota</taxon>
        <taxon>Fungi</taxon>
        <taxon>Dikarya</taxon>
        <taxon>Ascomycota</taxon>
        <taxon>Pezizomycotina</taxon>
        <taxon>Sordariomycetes</taxon>
        <taxon>Sordariomycetidae</taxon>
        <taxon>Thyridiales</taxon>
        <taxon>Thyridiaceae</taxon>
        <taxon>Thyridium</taxon>
    </lineage>
</organism>
<dbReference type="EMBL" id="SKBQ01000074">
    <property type="protein sequence ID" value="TPX08740.1"/>
    <property type="molecule type" value="Genomic_DNA"/>
</dbReference>
<comment type="caution">
    <text evidence="2">The sequence shown here is derived from an EMBL/GenBank/DDBJ whole genome shotgun (WGS) entry which is preliminary data.</text>
</comment>
<feature type="region of interest" description="Disordered" evidence="1">
    <location>
        <begin position="1"/>
        <end position="329"/>
    </location>
</feature>
<feature type="compositionally biased region" description="Polar residues" evidence="1">
    <location>
        <begin position="219"/>
        <end position="236"/>
    </location>
</feature>
<feature type="compositionally biased region" description="Low complexity" evidence="1">
    <location>
        <begin position="361"/>
        <end position="380"/>
    </location>
</feature>
<evidence type="ECO:0000256" key="1">
    <source>
        <dbReference type="SAM" id="MobiDB-lite"/>
    </source>
</evidence>
<dbReference type="STRING" id="1093900.A0A507AWU7"/>
<feature type="compositionally biased region" description="Polar residues" evidence="1">
    <location>
        <begin position="136"/>
        <end position="154"/>
    </location>
</feature>
<feature type="compositionally biased region" description="Acidic residues" evidence="1">
    <location>
        <begin position="312"/>
        <end position="322"/>
    </location>
</feature>
<evidence type="ECO:0000313" key="2">
    <source>
        <dbReference type="EMBL" id="TPX08740.1"/>
    </source>
</evidence>
<feature type="compositionally biased region" description="Pro residues" evidence="1">
    <location>
        <begin position="173"/>
        <end position="189"/>
    </location>
</feature>
<feature type="compositionally biased region" description="Basic and acidic residues" evidence="1">
    <location>
        <begin position="267"/>
        <end position="276"/>
    </location>
</feature>
<dbReference type="GeneID" id="41977249"/>
<protein>
    <submittedName>
        <fullName evidence="2">Uncharacterized protein</fullName>
    </submittedName>
</protein>
<dbReference type="RefSeq" id="XP_030990451.1">
    <property type="nucleotide sequence ID" value="XM_031144805.1"/>
</dbReference>
<feature type="compositionally biased region" description="Basic and acidic residues" evidence="1">
    <location>
        <begin position="497"/>
        <end position="508"/>
    </location>
</feature>
<feature type="region of interest" description="Disordered" evidence="1">
    <location>
        <begin position="358"/>
        <end position="524"/>
    </location>
</feature>
<dbReference type="AlphaFoldDB" id="A0A507AWU7"/>